<evidence type="ECO:0000256" key="2">
    <source>
        <dbReference type="RuleBase" id="RU003707"/>
    </source>
</evidence>
<name>A0A923MBU7_9BURK</name>
<dbReference type="PROSITE" id="PS00166">
    <property type="entry name" value="ENOYL_COA_HYDRATASE"/>
    <property type="match status" value="1"/>
</dbReference>
<dbReference type="RefSeq" id="WP_187083600.1">
    <property type="nucleotide sequence ID" value="NZ_JACORU010000009.1"/>
</dbReference>
<gene>
    <name evidence="3" type="ORF">H8R02_21770</name>
</gene>
<dbReference type="PANTHER" id="PTHR42964">
    <property type="entry name" value="ENOYL-COA HYDRATASE"/>
    <property type="match status" value="1"/>
</dbReference>
<evidence type="ECO:0000313" key="4">
    <source>
        <dbReference type="Proteomes" id="UP000596827"/>
    </source>
</evidence>
<proteinExistence type="inferred from homology"/>
<evidence type="ECO:0000313" key="3">
    <source>
        <dbReference type="EMBL" id="MBC5767110.1"/>
    </source>
</evidence>
<dbReference type="GO" id="GO:0008300">
    <property type="term" value="P:isoprenoid catabolic process"/>
    <property type="evidence" value="ECO:0007669"/>
    <property type="project" value="TreeGrafter"/>
</dbReference>
<dbReference type="InterPro" id="IPR001753">
    <property type="entry name" value="Enoyl-CoA_hydra/iso"/>
</dbReference>
<protein>
    <submittedName>
        <fullName evidence="3">Enoyl-CoA hydratase/isomerase family protein</fullName>
    </submittedName>
</protein>
<dbReference type="Pfam" id="PF00378">
    <property type="entry name" value="ECH_1"/>
    <property type="match status" value="1"/>
</dbReference>
<keyword evidence="4" id="KW-1185">Reference proteome</keyword>
<accession>A0A923MBU7</accession>
<dbReference type="AlphaFoldDB" id="A0A923MBU7"/>
<dbReference type="CDD" id="cd06558">
    <property type="entry name" value="crotonase-like"/>
    <property type="match status" value="1"/>
</dbReference>
<dbReference type="InterPro" id="IPR029045">
    <property type="entry name" value="ClpP/crotonase-like_dom_sf"/>
</dbReference>
<reference evidence="3" key="1">
    <citation type="submission" date="2020-08" db="EMBL/GenBank/DDBJ databases">
        <title>Ramlibacter sp. GTP1 16S ribosomal RNA gene genome sequencing and assembly.</title>
        <authorList>
            <person name="Kang M."/>
        </authorList>
    </citation>
    <scope>NUCLEOTIDE SEQUENCE</scope>
    <source>
        <strain evidence="3">GTP1</strain>
    </source>
</reference>
<dbReference type="SUPFAM" id="SSF52096">
    <property type="entry name" value="ClpP/crotonase"/>
    <property type="match status" value="1"/>
</dbReference>
<dbReference type="PANTHER" id="PTHR42964:SF1">
    <property type="entry name" value="POLYKETIDE BIOSYNTHESIS ENOYL-COA HYDRATASE PKSH-RELATED"/>
    <property type="match status" value="1"/>
</dbReference>
<dbReference type="GO" id="GO:0003824">
    <property type="term" value="F:catalytic activity"/>
    <property type="evidence" value="ECO:0007669"/>
    <property type="project" value="InterPro"/>
</dbReference>
<sequence>MDITDTLLVEVKDRVATLTLNRPQVLNAINHQQRQNLETAFKALDADEDVRAIVIRGNGRAFCAGQDQKESAAMDAQGASRRIEGYASLYTTMRKVSKPIISRVHGFSTGAGLQIPLLSDLRIATDDAKFGMTELNVGSAAIMGSAFLLPLIGEANMRRLVLLSDFISAAQAREMNLVHEVWPADAIDGRIAEITSGLAKRAPLGVALTKEWWRVLGDDVFNAAMDHARQAHARNFAAGGLSAGAKNFVAREKDANPARHEAP</sequence>
<dbReference type="InterPro" id="IPR018376">
    <property type="entry name" value="Enoyl-CoA_hyd/isom_CS"/>
</dbReference>
<dbReference type="Proteomes" id="UP000596827">
    <property type="component" value="Unassembled WGS sequence"/>
</dbReference>
<comment type="similarity">
    <text evidence="1 2">Belongs to the enoyl-CoA hydratase/isomerase family.</text>
</comment>
<dbReference type="InterPro" id="IPR051683">
    <property type="entry name" value="Enoyl-CoA_Hydratase/Isomerase"/>
</dbReference>
<comment type="caution">
    <text evidence="3">The sequence shown here is derived from an EMBL/GenBank/DDBJ whole genome shotgun (WGS) entry which is preliminary data.</text>
</comment>
<dbReference type="EMBL" id="JACORU010000009">
    <property type="protein sequence ID" value="MBC5767110.1"/>
    <property type="molecule type" value="Genomic_DNA"/>
</dbReference>
<dbReference type="Gene3D" id="3.90.226.10">
    <property type="entry name" value="2-enoyl-CoA Hydratase, Chain A, domain 1"/>
    <property type="match status" value="1"/>
</dbReference>
<organism evidence="3 4">
    <name type="scientific">Ramlibacter albus</name>
    <dbReference type="NCBI Taxonomy" id="2079448"/>
    <lineage>
        <taxon>Bacteria</taxon>
        <taxon>Pseudomonadati</taxon>
        <taxon>Pseudomonadota</taxon>
        <taxon>Betaproteobacteria</taxon>
        <taxon>Burkholderiales</taxon>
        <taxon>Comamonadaceae</taxon>
        <taxon>Ramlibacter</taxon>
    </lineage>
</organism>
<evidence type="ECO:0000256" key="1">
    <source>
        <dbReference type="ARBA" id="ARBA00005254"/>
    </source>
</evidence>